<reference evidence="2 3" key="1">
    <citation type="journal article" date="2014" name="Syst. Appl. Microbiol.">
        <title>Complete genomes of freshwater sulfur oxidizers Sulfuricella denitrificans skB26 and Sulfuritalea hydrogenivorans sk43H: genetic insights into the sulfur oxidation pathway of betaproteobacteria.</title>
        <authorList>
            <person name="Watanabe T."/>
            <person name="Kojima H."/>
            <person name="Fukui M."/>
        </authorList>
    </citation>
    <scope>NUCLEOTIDE SEQUENCE [LARGE SCALE GENOMIC DNA]</scope>
    <source>
        <strain evidence="2">DSM22779</strain>
    </source>
</reference>
<keyword evidence="1" id="KW-0472">Membrane</keyword>
<evidence type="ECO:0000313" key="3">
    <source>
        <dbReference type="Proteomes" id="UP000031637"/>
    </source>
</evidence>
<protein>
    <submittedName>
        <fullName evidence="2">Uncharacterized protein</fullName>
    </submittedName>
</protein>
<name>W0SDD9_9PROT</name>
<sequence length="341" mass="36778">MSVTNVIWSVLALGALLVVGLALRAERRRFAARGKAGAWLGVRLASLPIGLLAAAAVWLPARAVSGPEALAAFYLLMFSLGPVVYFGLHWLAGRIAKPALSAGESASIGGSGLLVVILPALLASMASPWVYQLGQGAQQAQRGLAAESPLAHRIQERGRFLLPDIGEVLAEQWQAPPGVKVERIEWELGGQYLQTGDSTGSILCRDGEDFHVFRLAAAPAPRWRMYWRDAAASLHRSDWTSAPAEATTQAASLAPLWTQDGFAFPVRIPRNFVTIERRWATGKVLQSNALDGQALPAPTDTCLSSPYRNRDAESVLSKVDIRMWLPDAKRIGLASFSRPAE</sequence>
<feature type="transmembrane region" description="Helical" evidence="1">
    <location>
        <begin position="37"/>
        <end position="59"/>
    </location>
</feature>
<proteinExistence type="predicted"/>
<dbReference type="HOGENOM" id="CLU_813602_0_0_4"/>
<feature type="transmembrane region" description="Helical" evidence="1">
    <location>
        <begin position="71"/>
        <end position="92"/>
    </location>
</feature>
<dbReference type="KEGG" id="shd:SUTH_01276"/>
<dbReference type="AlphaFoldDB" id="W0SDD9"/>
<keyword evidence="1" id="KW-1133">Transmembrane helix</keyword>
<keyword evidence="3" id="KW-1185">Reference proteome</keyword>
<organism evidence="2 3">
    <name type="scientific">Sulfuritalea hydrogenivorans sk43H</name>
    <dbReference type="NCBI Taxonomy" id="1223802"/>
    <lineage>
        <taxon>Bacteria</taxon>
        <taxon>Pseudomonadati</taxon>
        <taxon>Pseudomonadota</taxon>
        <taxon>Betaproteobacteria</taxon>
        <taxon>Nitrosomonadales</taxon>
        <taxon>Sterolibacteriaceae</taxon>
        <taxon>Sulfuritalea</taxon>
    </lineage>
</organism>
<evidence type="ECO:0000313" key="2">
    <source>
        <dbReference type="EMBL" id="BAO29076.1"/>
    </source>
</evidence>
<dbReference type="EMBL" id="AP012547">
    <property type="protein sequence ID" value="BAO29076.1"/>
    <property type="molecule type" value="Genomic_DNA"/>
</dbReference>
<feature type="transmembrane region" description="Helical" evidence="1">
    <location>
        <begin position="6"/>
        <end position="25"/>
    </location>
</feature>
<dbReference type="OrthoDB" id="8565963at2"/>
<evidence type="ECO:0000256" key="1">
    <source>
        <dbReference type="SAM" id="Phobius"/>
    </source>
</evidence>
<gene>
    <name evidence="2" type="ORF">SUTH_01276</name>
</gene>
<dbReference type="Proteomes" id="UP000031637">
    <property type="component" value="Chromosome"/>
</dbReference>
<accession>W0SDD9</accession>
<dbReference type="STRING" id="1223802.SUTH_01276"/>
<feature type="transmembrane region" description="Helical" evidence="1">
    <location>
        <begin position="113"/>
        <end position="131"/>
    </location>
</feature>
<keyword evidence="1" id="KW-0812">Transmembrane</keyword>